<keyword evidence="4" id="KW-1133">Transmembrane helix</keyword>
<dbReference type="EMBL" id="BSYR01000010">
    <property type="protein sequence ID" value="GMI71093.1"/>
    <property type="molecule type" value="Genomic_DNA"/>
</dbReference>
<protein>
    <recommendedName>
        <fullName evidence="7">Late embryogenesis abundant protein LEA-2 subgroup domain-containing protein</fullName>
    </recommendedName>
</protein>
<dbReference type="PANTHER" id="PTHR31234">
    <property type="entry name" value="LATE EMBRYOGENESIS ABUNDANT (LEA) HYDROXYPROLINE-RICH GLYCOPROTEIN FAMILY"/>
    <property type="match status" value="1"/>
</dbReference>
<evidence type="ECO:0000256" key="2">
    <source>
        <dbReference type="ARBA" id="ARBA00023136"/>
    </source>
</evidence>
<dbReference type="GO" id="GO:0098542">
    <property type="term" value="P:defense response to other organism"/>
    <property type="evidence" value="ECO:0007669"/>
    <property type="project" value="InterPro"/>
</dbReference>
<feature type="region of interest" description="Disordered" evidence="3">
    <location>
        <begin position="1"/>
        <end position="37"/>
    </location>
</feature>
<dbReference type="GO" id="GO:0005886">
    <property type="term" value="C:plasma membrane"/>
    <property type="evidence" value="ECO:0007669"/>
    <property type="project" value="TreeGrafter"/>
</dbReference>
<name>A0A9W7H621_HIBTR</name>
<evidence type="ECO:0000256" key="4">
    <source>
        <dbReference type="SAM" id="Phobius"/>
    </source>
</evidence>
<accession>A0A9W7H621</accession>
<organism evidence="5 6">
    <name type="scientific">Hibiscus trionum</name>
    <name type="common">Flower of an hour</name>
    <dbReference type="NCBI Taxonomy" id="183268"/>
    <lineage>
        <taxon>Eukaryota</taxon>
        <taxon>Viridiplantae</taxon>
        <taxon>Streptophyta</taxon>
        <taxon>Embryophyta</taxon>
        <taxon>Tracheophyta</taxon>
        <taxon>Spermatophyta</taxon>
        <taxon>Magnoliopsida</taxon>
        <taxon>eudicotyledons</taxon>
        <taxon>Gunneridae</taxon>
        <taxon>Pentapetalae</taxon>
        <taxon>rosids</taxon>
        <taxon>malvids</taxon>
        <taxon>Malvales</taxon>
        <taxon>Malvaceae</taxon>
        <taxon>Malvoideae</taxon>
        <taxon>Hibiscus</taxon>
    </lineage>
</organism>
<evidence type="ECO:0000313" key="5">
    <source>
        <dbReference type="EMBL" id="GMI71093.1"/>
    </source>
</evidence>
<dbReference type="Proteomes" id="UP001165190">
    <property type="component" value="Unassembled WGS sequence"/>
</dbReference>
<dbReference type="InterPro" id="IPR044839">
    <property type="entry name" value="NDR1-like"/>
</dbReference>
<gene>
    <name evidence="5" type="ORF">HRI_000778600</name>
</gene>
<dbReference type="PANTHER" id="PTHR31234:SF55">
    <property type="entry name" value="LATE EMBRYOGENESIS ABUNDANT (LEA) HYDROXYPROLINE-RICH GLYCOPROTEIN FAMILY"/>
    <property type="match status" value="1"/>
</dbReference>
<feature type="compositionally biased region" description="Polar residues" evidence="3">
    <location>
        <begin position="13"/>
        <end position="29"/>
    </location>
</feature>
<evidence type="ECO:0000256" key="3">
    <source>
        <dbReference type="SAM" id="MobiDB-lite"/>
    </source>
</evidence>
<evidence type="ECO:0000313" key="6">
    <source>
        <dbReference type="Proteomes" id="UP001165190"/>
    </source>
</evidence>
<sequence length="290" mass="32866">MASQGRAAESNHHSTPAIINTDSSASQQGPHVQWPPPSQPPQVFYPPGVMPPNGQFTGYAPLPPGHYPHAQAQPPPAFYYGQGYAESPPRSGGFSWPCRCFLIFLIVIILFLVISRIIIWATLLPRFPIFHVDNMSVTNFDAEANPFRAKWDAKVTVENPNKKLDMYLDKVEGFVNYNDKYDVGFTWKNPMFLESRNKTTMRVVIVTGMSAHYAVPLWIVQDMGRDQKDGAVNFLLKFRVWATLKSRSWSWFRRSLVLYVECDDLNVVFRGGSKNGTLESKDREDCDIST</sequence>
<evidence type="ECO:0000256" key="1">
    <source>
        <dbReference type="ARBA" id="ARBA00004370"/>
    </source>
</evidence>
<comment type="subcellular location">
    <subcellularLocation>
        <location evidence="1">Membrane</location>
    </subcellularLocation>
</comment>
<keyword evidence="6" id="KW-1185">Reference proteome</keyword>
<evidence type="ECO:0008006" key="7">
    <source>
        <dbReference type="Google" id="ProtNLM"/>
    </source>
</evidence>
<keyword evidence="4" id="KW-0812">Transmembrane</keyword>
<reference evidence="5" key="1">
    <citation type="submission" date="2023-05" db="EMBL/GenBank/DDBJ databases">
        <title>Genome and transcriptome analyses reveal genes involved in the formation of fine ridges on petal epidermal cells in Hibiscus trionum.</title>
        <authorList>
            <person name="Koshimizu S."/>
            <person name="Masuda S."/>
            <person name="Ishii T."/>
            <person name="Shirasu K."/>
            <person name="Hoshino A."/>
            <person name="Arita M."/>
        </authorList>
    </citation>
    <scope>NUCLEOTIDE SEQUENCE</scope>
    <source>
        <strain evidence="5">Hamamatsu line</strain>
    </source>
</reference>
<feature type="transmembrane region" description="Helical" evidence="4">
    <location>
        <begin position="100"/>
        <end position="123"/>
    </location>
</feature>
<proteinExistence type="predicted"/>
<keyword evidence="2 4" id="KW-0472">Membrane</keyword>
<dbReference type="OrthoDB" id="695142at2759"/>
<comment type="caution">
    <text evidence="5">The sequence shown here is derived from an EMBL/GenBank/DDBJ whole genome shotgun (WGS) entry which is preliminary data.</text>
</comment>
<dbReference type="AlphaFoldDB" id="A0A9W7H621"/>